<proteinExistence type="predicted"/>
<sequence length="32" mass="3716">MISPTQIKALLRTHPFNSKTFPFWSIINISNL</sequence>
<accession>A0A2P2L9N1</accession>
<protein>
    <submittedName>
        <fullName evidence="1">Uncharacterized protein</fullName>
    </submittedName>
</protein>
<name>A0A2P2L9N1_RHIMU</name>
<evidence type="ECO:0000313" key="1">
    <source>
        <dbReference type="EMBL" id="MBX14679.1"/>
    </source>
</evidence>
<reference evidence="1" key="1">
    <citation type="submission" date="2018-02" db="EMBL/GenBank/DDBJ databases">
        <title>Rhizophora mucronata_Transcriptome.</title>
        <authorList>
            <person name="Meera S.P."/>
            <person name="Sreeshan A."/>
            <person name="Augustine A."/>
        </authorList>
    </citation>
    <scope>NUCLEOTIDE SEQUENCE</scope>
    <source>
        <tissue evidence="1">Leaf</tissue>
    </source>
</reference>
<organism evidence="1">
    <name type="scientific">Rhizophora mucronata</name>
    <name type="common">Asiatic mangrove</name>
    <dbReference type="NCBI Taxonomy" id="61149"/>
    <lineage>
        <taxon>Eukaryota</taxon>
        <taxon>Viridiplantae</taxon>
        <taxon>Streptophyta</taxon>
        <taxon>Embryophyta</taxon>
        <taxon>Tracheophyta</taxon>
        <taxon>Spermatophyta</taxon>
        <taxon>Magnoliopsida</taxon>
        <taxon>eudicotyledons</taxon>
        <taxon>Gunneridae</taxon>
        <taxon>Pentapetalae</taxon>
        <taxon>rosids</taxon>
        <taxon>fabids</taxon>
        <taxon>Malpighiales</taxon>
        <taxon>Rhizophoraceae</taxon>
        <taxon>Rhizophora</taxon>
    </lineage>
</organism>
<dbReference type="EMBL" id="GGEC01034195">
    <property type="protein sequence ID" value="MBX14679.1"/>
    <property type="molecule type" value="Transcribed_RNA"/>
</dbReference>
<dbReference type="AlphaFoldDB" id="A0A2P2L9N1"/>